<keyword evidence="1" id="KW-0472">Membrane</keyword>
<dbReference type="EMBL" id="HBUF01408087">
    <property type="protein sequence ID" value="CAG6738485.1"/>
    <property type="molecule type" value="Transcribed_RNA"/>
</dbReference>
<sequence>MENVPMMSSIQITEADVCNAIKYTSNWKSPGLDQIQNYWLKHFTNIYPVLDCQFQHCIQNPSELPKFLTEGITYMLPKNEKIDNPASYRPVTCLSTIYKLLTSILKNKIYDHIQQHTYTLQETKYIFLCYWIFSLLLFLFSLGICTSPTLTLSQGVTVVNDHN</sequence>
<dbReference type="PANTHER" id="PTHR35450:SF2">
    <property type="entry name" value="REVERSE TRANSCRIPTASE DOMAIN-CONTAINING PROTEIN"/>
    <property type="match status" value="1"/>
</dbReference>
<keyword evidence="1" id="KW-1133">Transmembrane helix</keyword>
<keyword evidence="1" id="KW-0812">Transmembrane</keyword>
<protein>
    <recommendedName>
        <fullName evidence="3">Reverse transcriptase</fullName>
    </recommendedName>
</protein>
<reference evidence="2" key="1">
    <citation type="submission" date="2021-05" db="EMBL/GenBank/DDBJ databases">
        <authorList>
            <person name="Alioto T."/>
            <person name="Alioto T."/>
            <person name="Gomez Garrido J."/>
        </authorList>
    </citation>
    <scope>NUCLEOTIDE SEQUENCE</scope>
</reference>
<feature type="transmembrane region" description="Helical" evidence="1">
    <location>
        <begin position="125"/>
        <end position="144"/>
    </location>
</feature>
<organism evidence="2">
    <name type="scientific">Cacopsylla melanoneura</name>
    <dbReference type="NCBI Taxonomy" id="428564"/>
    <lineage>
        <taxon>Eukaryota</taxon>
        <taxon>Metazoa</taxon>
        <taxon>Ecdysozoa</taxon>
        <taxon>Arthropoda</taxon>
        <taxon>Hexapoda</taxon>
        <taxon>Insecta</taxon>
        <taxon>Pterygota</taxon>
        <taxon>Neoptera</taxon>
        <taxon>Paraneoptera</taxon>
        <taxon>Hemiptera</taxon>
        <taxon>Sternorrhyncha</taxon>
        <taxon>Psylloidea</taxon>
        <taxon>Psyllidae</taxon>
        <taxon>Psyllinae</taxon>
        <taxon>Cacopsylla</taxon>
    </lineage>
</organism>
<dbReference type="PANTHER" id="PTHR35450">
    <property type="entry name" value="REVERSE TRANSCRIPTASE DOMAIN-CONTAINING PROTEIN"/>
    <property type="match status" value="1"/>
</dbReference>
<proteinExistence type="predicted"/>
<evidence type="ECO:0000256" key="1">
    <source>
        <dbReference type="SAM" id="Phobius"/>
    </source>
</evidence>
<name>A0A8D8Z094_9HEMI</name>
<dbReference type="AlphaFoldDB" id="A0A8D8Z094"/>
<evidence type="ECO:0008006" key="3">
    <source>
        <dbReference type="Google" id="ProtNLM"/>
    </source>
</evidence>
<accession>A0A8D8Z094</accession>
<evidence type="ECO:0000313" key="2">
    <source>
        <dbReference type="EMBL" id="CAG6738485.1"/>
    </source>
</evidence>